<dbReference type="HOGENOM" id="CLU_018986_2_0_9"/>
<dbReference type="InterPro" id="IPR015421">
    <property type="entry name" value="PyrdxlP-dep_Trfase_major"/>
</dbReference>
<dbReference type="GO" id="GO:0019346">
    <property type="term" value="P:transsulfuration"/>
    <property type="evidence" value="ECO:0007669"/>
    <property type="project" value="InterPro"/>
</dbReference>
<protein>
    <submittedName>
        <fullName evidence="6">Cys/Met metabolism pyridoxal-phosphate-dependent protein</fullName>
    </submittedName>
</protein>
<dbReference type="KEGG" id="bco:Bcell_3347"/>
<dbReference type="FunFam" id="3.40.640.10:FF:000009">
    <property type="entry name" value="Cystathionine gamma-synthase homolog"/>
    <property type="match status" value="1"/>
</dbReference>
<dbReference type="GO" id="GO:0016846">
    <property type="term" value="F:carbon-sulfur lyase activity"/>
    <property type="evidence" value="ECO:0007669"/>
    <property type="project" value="TreeGrafter"/>
</dbReference>
<dbReference type="OrthoDB" id="9803887at2"/>
<dbReference type="Pfam" id="PF01053">
    <property type="entry name" value="Cys_Met_Meta_PP"/>
    <property type="match status" value="1"/>
</dbReference>
<sequence length="379" mass="42149">MKRNQGEDCCIETKLVQIGNKKDPVTGAVNPPVYFSTAYQHTGIGESTGFDYTRTANPTRKILEEAIASLEKGDRGYACSSGMAAIHTIFGLFKQGDEIIVSQDLYGGTYRLFEQLLNQYGLKFFYADIRSPKSFENLITERTKALFIESPTNPLMQEADLEAFGDIAEKYNLLYIVDNTFYTPLLQQPIDAGAHIVIHSATKYLGGHNDVLAGLIVAKGEELSEKLFTLHNAIGATLGPLDSWLLIRGMKTLSLRLKKHEENAKKVVQFLQKHDGISDVLYPGKGGMVSFRVKNDQWINTILKNLKLITFAESLGGVESFITYPATQTHMDIPEEVRIKNGVCNHLLRFSVGIEEAEDLLNDLDHALAIALEEAETNE</sequence>
<gene>
    <name evidence="6" type="ordered locus">Bcell_3347</name>
</gene>
<dbReference type="GO" id="GO:0030170">
    <property type="term" value="F:pyridoxal phosphate binding"/>
    <property type="evidence" value="ECO:0007669"/>
    <property type="project" value="InterPro"/>
</dbReference>
<evidence type="ECO:0000313" key="7">
    <source>
        <dbReference type="Proteomes" id="UP000001401"/>
    </source>
</evidence>
<dbReference type="FunFam" id="3.90.1150.10:FF:000070">
    <property type="entry name" value="Putative cystathionine gamma-synthase"/>
    <property type="match status" value="1"/>
</dbReference>
<dbReference type="InterPro" id="IPR000277">
    <property type="entry name" value="Cys/Met-Metab_PyrdxlP-dep_enz"/>
</dbReference>
<dbReference type="Gene3D" id="3.40.640.10">
    <property type="entry name" value="Type I PLP-dependent aspartate aminotransferase-like (Major domain)"/>
    <property type="match status" value="1"/>
</dbReference>
<evidence type="ECO:0000256" key="5">
    <source>
        <dbReference type="RuleBase" id="RU362118"/>
    </source>
</evidence>
<name>E6U1U2_EVAC2</name>
<dbReference type="InterPro" id="IPR015424">
    <property type="entry name" value="PyrdxlP-dep_Trfase"/>
</dbReference>
<dbReference type="Gene3D" id="3.90.1150.10">
    <property type="entry name" value="Aspartate Aminotransferase, domain 1"/>
    <property type="match status" value="2"/>
</dbReference>
<comment type="cofactor">
    <cofactor evidence="1 5">
        <name>pyridoxal 5'-phosphate</name>
        <dbReference type="ChEBI" id="CHEBI:597326"/>
    </cofactor>
</comment>
<dbReference type="STRING" id="649639.Bcell_3347"/>
<dbReference type="GO" id="GO:0005737">
    <property type="term" value="C:cytoplasm"/>
    <property type="evidence" value="ECO:0007669"/>
    <property type="project" value="TreeGrafter"/>
</dbReference>
<organism evidence="6 7">
    <name type="scientific">Evansella cellulosilytica (strain ATCC 21833 / DSM 2522 / FERM P-1141 / JCM 9156 / N-4)</name>
    <name type="common">Bacillus cellulosilyticus</name>
    <dbReference type="NCBI Taxonomy" id="649639"/>
    <lineage>
        <taxon>Bacteria</taxon>
        <taxon>Bacillati</taxon>
        <taxon>Bacillota</taxon>
        <taxon>Bacilli</taxon>
        <taxon>Bacillales</taxon>
        <taxon>Bacillaceae</taxon>
        <taxon>Evansella</taxon>
    </lineage>
</organism>
<dbReference type="Proteomes" id="UP000001401">
    <property type="component" value="Chromosome"/>
</dbReference>
<evidence type="ECO:0000256" key="3">
    <source>
        <dbReference type="ARBA" id="ARBA00022898"/>
    </source>
</evidence>
<dbReference type="AlphaFoldDB" id="E6U1U2"/>
<evidence type="ECO:0000256" key="2">
    <source>
        <dbReference type="ARBA" id="ARBA00009077"/>
    </source>
</evidence>
<evidence type="ECO:0000313" key="6">
    <source>
        <dbReference type="EMBL" id="ADU31589.1"/>
    </source>
</evidence>
<keyword evidence="3 4" id="KW-0663">Pyridoxal phosphate</keyword>
<evidence type="ECO:0000256" key="4">
    <source>
        <dbReference type="PIRSR" id="PIRSR001434-2"/>
    </source>
</evidence>
<evidence type="ECO:0000256" key="1">
    <source>
        <dbReference type="ARBA" id="ARBA00001933"/>
    </source>
</evidence>
<dbReference type="NCBIfam" id="NF006095">
    <property type="entry name" value="PRK08247.1"/>
    <property type="match status" value="1"/>
</dbReference>
<dbReference type="eggNOG" id="COG0626">
    <property type="taxonomic scope" value="Bacteria"/>
</dbReference>
<dbReference type="EMBL" id="CP002394">
    <property type="protein sequence ID" value="ADU31589.1"/>
    <property type="molecule type" value="Genomic_DNA"/>
</dbReference>
<keyword evidence="7" id="KW-1185">Reference proteome</keyword>
<dbReference type="PIRSF" id="PIRSF001434">
    <property type="entry name" value="CGS"/>
    <property type="match status" value="1"/>
</dbReference>
<dbReference type="PANTHER" id="PTHR11808">
    <property type="entry name" value="TRANS-SULFURATION ENZYME FAMILY MEMBER"/>
    <property type="match status" value="1"/>
</dbReference>
<dbReference type="CDD" id="cd00614">
    <property type="entry name" value="CGS_like"/>
    <property type="match status" value="1"/>
</dbReference>
<dbReference type="InterPro" id="IPR015422">
    <property type="entry name" value="PyrdxlP-dep_Trfase_small"/>
</dbReference>
<reference evidence="6 7" key="1">
    <citation type="submission" date="2010-12" db="EMBL/GenBank/DDBJ databases">
        <title>Complete sequence of Bacillus cellulosilyticus DSM 2522.</title>
        <authorList>
            <consortium name="US DOE Joint Genome Institute"/>
            <person name="Lucas S."/>
            <person name="Copeland A."/>
            <person name="Lapidus A."/>
            <person name="Cheng J.-F."/>
            <person name="Bruce D."/>
            <person name="Goodwin L."/>
            <person name="Pitluck S."/>
            <person name="Chertkov O."/>
            <person name="Detter J.C."/>
            <person name="Han C."/>
            <person name="Tapia R."/>
            <person name="Land M."/>
            <person name="Hauser L."/>
            <person name="Jeffries C."/>
            <person name="Kyrpides N."/>
            <person name="Ivanova N."/>
            <person name="Mikhailova N."/>
            <person name="Brumm P."/>
            <person name="Mead D."/>
            <person name="Woyke T."/>
        </authorList>
    </citation>
    <scope>NUCLEOTIDE SEQUENCE [LARGE SCALE GENOMIC DNA]</scope>
    <source>
        <strain evidence="7">ATCC 21833 / DSM 2522 / FERM P-1141 / JCM 9156 / N-4</strain>
    </source>
</reference>
<accession>E6U1U2</accession>
<comment type="similarity">
    <text evidence="2 5">Belongs to the trans-sulfuration enzymes family.</text>
</comment>
<proteinExistence type="inferred from homology"/>
<dbReference type="RefSeq" id="WP_013489920.1">
    <property type="nucleotide sequence ID" value="NC_014829.1"/>
</dbReference>
<feature type="modified residue" description="N6-(pyridoxal phosphate)lysine" evidence="4">
    <location>
        <position position="203"/>
    </location>
</feature>
<dbReference type="SUPFAM" id="SSF53383">
    <property type="entry name" value="PLP-dependent transferases"/>
    <property type="match status" value="1"/>
</dbReference>
<dbReference type="PANTHER" id="PTHR11808:SF90">
    <property type="entry name" value="CYSTATHIONINE GAMMA-SYNTHASE"/>
    <property type="match status" value="1"/>
</dbReference>